<dbReference type="GO" id="GO:0007131">
    <property type="term" value="P:reciprocal meiotic recombination"/>
    <property type="evidence" value="ECO:0007669"/>
    <property type="project" value="TreeGrafter"/>
</dbReference>
<organism evidence="11 12">
    <name type="scientific">Takifugu flavidus</name>
    <name type="common">sansaifugu</name>
    <dbReference type="NCBI Taxonomy" id="433684"/>
    <lineage>
        <taxon>Eukaryota</taxon>
        <taxon>Metazoa</taxon>
        <taxon>Chordata</taxon>
        <taxon>Craniata</taxon>
        <taxon>Vertebrata</taxon>
        <taxon>Euteleostomi</taxon>
        <taxon>Actinopterygii</taxon>
        <taxon>Neopterygii</taxon>
        <taxon>Teleostei</taxon>
        <taxon>Neoteleostei</taxon>
        <taxon>Acanthomorphata</taxon>
        <taxon>Eupercaria</taxon>
        <taxon>Tetraodontiformes</taxon>
        <taxon>Tetradontoidea</taxon>
        <taxon>Tetraodontidae</taxon>
        <taxon>Takifugu</taxon>
    </lineage>
</organism>
<dbReference type="InterPro" id="IPR020588">
    <property type="entry name" value="RecA_ATP-bd"/>
</dbReference>
<dbReference type="GO" id="GO:0140664">
    <property type="term" value="F:ATP-dependent DNA damage sensor activity"/>
    <property type="evidence" value="ECO:0007669"/>
    <property type="project" value="InterPro"/>
</dbReference>
<keyword evidence="5" id="KW-0067">ATP-binding</keyword>
<evidence type="ECO:0000256" key="3">
    <source>
        <dbReference type="ARBA" id="ARBA00022741"/>
    </source>
</evidence>
<comment type="similarity">
    <text evidence="2">Belongs to the RecA family. RAD51 subfamily.</text>
</comment>
<protein>
    <submittedName>
        <fullName evidence="11">RAD51-like protein 4 R51H3</fullName>
    </submittedName>
</protein>
<keyword evidence="4" id="KW-0227">DNA damage</keyword>
<dbReference type="InterPro" id="IPR051988">
    <property type="entry name" value="HRR_RAD51_Paralog"/>
</dbReference>
<dbReference type="Proteomes" id="UP000324091">
    <property type="component" value="Chromosome 14"/>
</dbReference>
<accession>A0A5C6P8F2</accession>
<dbReference type="PROSITE" id="PS50162">
    <property type="entry name" value="RECA_2"/>
    <property type="match status" value="1"/>
</dbReference>
<evidence type="ECO:0000256" key="1">
    <source>
        <dbReference type="ARBA" id="ARBA00004123"/>
    </source>
</evidence>
<evidence type="ECO:0000256" key="5">
    <source>
        <dbReference type="ARBA" id="ARBA00022840"/>
    </source>
</evidence>
<evidence type="ECO:0000256" key="4">
    <source>
        <dbReference type="ARBA" id="ARBA00022763"/>
    </source>
</evidence>
<dbReference type="InterPro" id="IPR048943">
    <property type="entry name" value="RAD51D_N"/>
</dbReference>
<gene>
    <name evidence="11" type="ORF">D4764_14G0012120</name>
</gene>
<evidence type="ECO:0000256" key="6">
    <source>
        <dbReference type="ARBA" id="ARBA00023125"/>
    </source>
</evidence>
<dbReference type="GO" id="GO:0033063">
    <property type="term" value="C:Rad51B-Rad51C-Rad51D-XRCC2 complex"/>
    <property type="evidence" value="ECO:0007669"/>
    <property type="project" value="TreeGrafter"/>
</dbReference>
<dbReference type="GO" id="GO:0005815">
    <property type="term" value="C:microtubule organizing center"/>
    <property type="evidence" value="ECO:0007669"/>
    <property type="project" value="TreeGrafter"/>
</dbReference>
<dbReference type="SUPFAM" id="SSF52540">
    <property type="entry name" value="P-loop containing nucleoside triphosphate hydrolases"/>
    <property type="match status" value="1"/>
</dbReference>
<dbReference type="GO" id="GO:0005657">
    <property type="term" value="C:replication fork"/>
    <property type="evidence" value="ECO:0007669"/>
    <property type="project" value="TreeGrafter"/>
</dbReference>
<feature type="domain" description="RecA family profile 1" evidence="10">
    <location>
        <begin position="144"/>
        <end position="319"/>
    </location>
</feature>
<evidence type="ECO:0000256" key="8">
    <source>
        <dbReference type="ARBA" id="ARBA00023204"/>
    </source>
</evidence>
<dbReference type="InterPro" id="IPR013632">
    <property type="entry name" value="Rad51_C"/>
</dbReference>
<dbReference type="GO" id="GO:0000724">
    <property type="term" value="P:double-strand break repair via homologous recombination"/>
    <property type="evidence" value="ECO:0007669"/>
    <property type="project" value="TreeGrafter"/>
</dbReference>
<proteinExistence type="inferred from homology"/>
<dbReference type="GO" id="GO:0042148">
    <property type="term" value="P:DNA strand invasion"/>
    <property type="evidence" value="ECO:0007669"/>
    <property type="project" value="TreeGrafter"/>
</dbReference>
<dbReference type="CDD" id="cd19489">
    <property type="entry name" value="Rad51D"/>
    <property type="match status" value="1"/>
</dbReference>
<comment type="caution">
    <text evidence="11">The sequence shown here is derived from an EMBL/GenBank/DDBJ whole genome shotgun (WGS) entry which is preliminary data.</text>
</comment>
<dbReference type="GO" id="GO:0000400">
    <property type="term" value="F:four-way junction DNA binding"/>
    <property type="evidence" value="ECO:0007669"/>
    <property type="project" value="TreeGrafter"/>
</dbReference>
<dbReference type="AlphaFoldDB" id="A0A5C6P8F2"/>
<dbReference type="Pfam" id="PF21794">
    <property type="entry name" value="RAD51D_N"/>
    <property type="match status" value="1"/>
</dbReference>
<dbReference type="InterPro" id="IPR047323">
    <property type="entry name" value="Rad51D_C"/>
</dbReference>
<dbReference type="GO" id="GO:0000723">
    <property type="term" value="P:telomere maintenance"/>
    <property type="evidence" value="ECO:0007669"/>
    <property type="project" value="TreeGrafter"/>
</dbReference>
<dbReference type="PANTHER" id="PTHR46457:SF1">
    <property type="entry name" value="DNA REPAIR PROTEIN RAD51 HOMOLOG 4"/>
    <property type="match status" value="1"/>
</dbReference>
<dbReference type="PANTHER" id="PTHR46457">
    <property type="entry name" value="DNA REPAIR PROTEIN RAD51 HOMOLOG 4"/>
    <property type="match status" value="1"/>
</dbReference>
<dbReference type="Pfam" id="PF08423">
    <property type="entry name" value="Rad51"/>
    <property type="match status" value="1"/>
</dbReference>
<keyword evidence="6" id="KW-0238">DNA-binding</keyword>
<evidence type="ECO:0000259" key="10">
    <source>
        <dbReference type="PROSITE" id="PS50162"/>
    </source>
</evidence>
<keyword evidence="12" id="KW-1185">Reference proteome</keyword>
<dbReference type="GO" id="GO:0003697">
    <property type="term" value="F:single-stranded DNA binding"/>
    <property type="evidence" value="ECO:0007669"/>
    <property type="project" value="TreeGrafter"/>
</dbReference>
<keyword evidence="9" id="KW-0539">Nucleus</keyword>
<keyword evidence="8" id="KW-0234">DNA repair</keyword>
<evidence type="ECO:0000313" key="11">
    <source>
        <dbReference type="EMBL" id="TWW75209.1"/>
    </source>
</evidence>
<dbReference type="InterPro" id="IPR027417">
    <property type="entry name" value="P-loop_NTPase"/>
</dbReference>
<evidence type="ECO:0000256" key="9">
    <source>
        <dbReference type="ARBA" id="ARBA00023242"/>
    </source>
</evidence>
<comment type="subcellular location">
    <subcellularLocation>
        <location evidence="1">Nucleus</location>
    </subcellularLocation>
</comment>
<dbReference type="Gene3D" id="3.40.50.300">
    <property type="entry name" value="P-loop containing nucleotide triphosphate hydrolases"/>
    <property type="match status" value="1"/>
</dbReference>
<evidence type="ECO:0000256" key="2">
    <source>
        <dbReference type="ARBA" id="ARBA00007095"/>
    </source>
</evidence>
<evidence type="ECO:0000256" key="7">
    <source>
        <dbReference type="ARBA" id="ARBA00023172"/>
    </source>
</evidence>
<keyword evidence="3" id="KW-0547">Nucleotide-binding</keyword>
<dbReference type="EMBL" id="RHFK02000006">
    <property type="protein sequence ID" value="TWW75209.1"/>
    <property type="molecule type" value="Genomic_DNA"/>
</dbReference>
<sequence>MVVLREGMCPGLDEDLVRDLRNADIKTVEDLVSSDTEKLAQKCSVSYKALLAIRRVLLAQHTAFPVSGADLYEELLSSTAILSSGNPRGVAPYKPAAPLLTSPPASNKLCLFTTREEPELTAASRCAAAVQKLGGVSPHLYADAAPRPGDKSSSLDKLLDSGFYTGELTELSGGPGSGKSQVCFAASVHISHHLKQSVVFVDTTGGLTAGRLLQMLEAETSSREEQMEALQRIHVFRLFDVFSLLDCLYGLRAGILQQASVGGGGGSVKAVIVDSVSAVIAPVLGGKQNEGMSLMTQVGGVLKTIAKDFNIAALVTNHVTRSLRGEVQPGLGMSWSHVPRTRILLERVEAASAGCSSLRSATLIKSSRQPCNIRVEFDLQRWSRSKRGSEEMRTPEEMDSA</sequence>
<evidence type="ECO:0000313" key="12">
    <source>
        <dbReference type="Proteomes" id="UP000324091"/>
    </source>
</evidence>
<dbReference type="GO" id="GO:0005524">
    <property type="term" value="F:ATP binding"/>
    <property type="evidence" value="ECO:0007669"/>
    <property type="project" value="UniProtKB-KW"/>
</dbReference>
<name>A0A5C6P8F2_9TELE</name>
<reference evidence="11 12" key="1">
    <citation type="submission" date="2019-04" db="EMBL/GenBank/DDBJ databases">
        <title>Chromosome genome assembly for Takifugu flavidus.</title>
        <authorList>
            <person name="Xiao S."/>
        </authorList>
    </citation>
    <scope>NUCLEOTIDE SEQUENCE [LARGE SCALE GENOMIC DNA]</scope>
    <source>
        <strain evidence="11">HTHZ2018</strain>
        <tissue evidence="11">Muscle</tissue>
    </source>
</reference>
<keyword evidence="7" id="KW-0233">DNA recombination</keyword>